<evidence type="ECO:0000256" key="10">
    <source>
        <dbReference type="ARBA" id="ARBA00023157"/>
    </source>
</evidence>
<keyword evidence="4" id="KW-0597">Phosphoprotein</keyword>
<evidence type="ECO:0000256" key="2">
    <source>
        <dbReference type="ARBA" id="ARBA00006794"/>
    </source>
</evidence>
<evidence type="ECO:0000256" key="16">
    <source>
        <dbReference type="RuleBase" id="RU367061"/>
    </source>
</evidence>
<reference evidence="18 19" key="1">
    <citation type="submission" date="2024-09" db="EMBL/GenBank/DDBJ databases">
        <title>A chromosome-level genome assembly of Gray's grenadier anchovy, Coilia grayii.</title>
        <authorList>
            <person name="Fu Z."/>
        </authorList>
    </citation>
    <scope>NUCLEOTIDE SEQUENCE [LARGE SCALE GENOMIC DNA]</scope>
    <source>
        <strain evidence="18">G4</strain>
        <tissue evidence="18">Muscle</tissue>
    </source>
</reference>
<evidence type="ECO:0000256" key="13">
    <source>
        <dbReference type="ARBA" id="ARBA00037782"/>
    </source>
</evidence>
<evidence type="ECO:0000313" key="18">
    <source>
        <dbReference type="EMBL" id="KAL2096246.1"/>
    </source>
</evidence>
<dbReference type="Proteomes" id="UP001591681">
    <property type="component" value="Unassembled WGS sequence"/>
</dbReference>
<evidence type="ECO:0000256" key="7">
    <source>
        <dbReference type="ARBA" id="ARBA00022968"/>
    </source>
</evidence>
<feature type="domain" description="BRICHOS" evidence="17">
    <location>
        <begin position="134"/>
        <end position="228"/>
    </location>
</feature>
<dbReference type="PROSITE" id="PS50869">
    <property type="entry name" value="BRICHOS"/>
    <property type="match status" value="1"/>
</dbReference>
<keyword evidence="19" id="KW-1185">Reference proteome</keyword>
<evidence type="ECO:0000256" key="15">
    <source>
        <dbReference type="ARBA" id="ARBA00038611"/>
    </source>
</evidence>
<keyword evidence="5" id="KW-0165">Cleavage on pair of basic residues</keyword>
<evidence type="ECO:0000256" key="3">
    <source>
        <dbReference type="ARBA" id="ARBA00022475"/>
    </source>
</evidence>
<dbReference type="EMBL" id="JBHFQA010000007">
    <property type="protein sequence ID" value="KAL2096246.1"/>
    <property type="molecule type" value="Genomic_DNA"/>
</dbReference>
<keyword evidence="12" id="KW-0458">Lysosome</keyword>
<evidence type="ECO:0000256" key="4">
    <source>
        <dbReference type="ARBA" id="ARBA00022553"/>
    </source>
</evidence>
<evidence type="ECO:0000259" key="17">
    <source>
        <dbReference type="PROSITE" id="PS50869"/>
    </source>
</evidence>
<comment type="similarity">
    <text evidence="2 16">Belongs to the ITM2 family.</text>
</comment>
<evidence type="ECO:0000256" key="1">
    <source>
        <dbReference type="ARBA" id="ARBA00004401"/>
    </source>
</evidence>
<accession>A0ABD1KAZ3</accession>
<comment type="subunit">
    <text evidence="15">Interacts with BACE1. Interacts with APP. Interacts with STMN2.</text>
</comment>
<keyword evidence="11" id="KW-0325">Glycoprotein</keyword>
<feature type="transmembrane region" description="Helical" evidence="16">
    <location>
        <begin position="40"/>
        <end position="65"/>
    </location>
</feature>
<keyword evidence="3 16" id="KW-1003">Cell membrane</keyword>
<keyword evidence="6 16" id="KW-0812">Transmembrane</keyword>
<dbReference type="Gene3D" id="3.30.390.150">
    <property type="match status" value="1"/>
</dbReference>
<dbReference type="Pfam" id="PF04089">
    <property type="entry name" value="BRICHOS"/>
    <property type="match status" value="1"/>
</dbReference>
<evidence type="ECO:0000256" key="11">
    <source>
        <dbReference type="ARBA" id="ARBA00023180"/>
    </source>
</evidence>
<dbReference type="PANTHER" id="PTHR10962:SF5">
    <property type="entry name" value="INTEGRAL MEMBRANE PROTEIN 2C"/>
    <property type="match status" value="1"/>
</dbReference>
<name>A0ABD1KAZ3_9TELE</name>
<evidence type="ECO:0000256" key="12">
    <source>
        <dbReference type="ARBA" id="ARBA00023228"/>
    </source>
</evidence>
<dbReference type="SMART" id="SM01039">
    <property type="entry name" value="BRICHOS"/>
    <property type="match status" value="1"/>
</dbReference>
<comment type="subcellular location">
    <subcellularLocation>
        <location evidence="1">Cell membrane</location>
        <topology evidence="1">Single-pass type II membrane protein</topology>
    </subcellularLocation>
    <subcellularLocation>
        <location evidence="14">Lysosome membrane</location>
        <topology evidence="14">Single-pass type II membrane protein</topology>
    </subcellularLocation>
    <subcellularLocation>
        <location evidence="16">Membrane</location>
        <topology evidence="16">Single-pass type II membrane protein</topology>
    </subcellularLocation>
</comment>
<evidence type="ECO:0000256" key="14">
    <source>
        <dbReference type="ARBA" id="ARBA00037874"/>
    </source>
</evidence>
<dbReference type="InterPro" id="IPR040145">
    <property type="entry name" value="ITM2"/>
</dbReference>
<keyword evidence="9 16" id="KW-0472">Membrane</keyword>
<evidence type="ECO:0000256" key="8">
    <source>
        <dbReference type="ARBA" id="ARBA00022989"/>
    </source>
</evidence>
<protein>
    <recommendedName>
        <fullName evidence="16">Integral membrane protein 2</fullName>
    </recommendedName>
</protein>
<organism evidence="18 19">
    <name type="scientific">Coilia grayii</name>
    <name type="common">Gray's grenadier anchovy</name>
    <dbReference type="NCBI Taxonomy" id="363190"/>
    <lineage>
        <taxon>Eukaryota</taxon>
        <taxon>Metazoa</taxon>
        <taxon>Chordata</taxon>
        <taxon>Craniata</taxon>
        <taxon>Vertebrata</taxon>
        <taxon>Euteleostomi</taxon>
        <taxon>Actinopterygii</taxon>
        <taxon>Neopterygii</taxon>
        <taxon>Teleostei</taxon>
        <taxon>Clupei</taxon>
        <taxon>Clupeiformes</taxon>
        <taxon>Clupeoidei</taxon>
        <taxon>Engraulidae</taxon>
        <taxon>Coilinae</taxon>
        <taxon>Coilia</taxon>
    </lineage>
</organism>
<gene>
    <name evidence="18" type="ORF">ACEWY4_008394</name>
</gene>
<evidence type="ECO:0000256" key="9">
    <source>
        <dbReference type="ARBA" id="ARBA00023136"/>
    </source>
</evidence>
<dbReference type="AlphaFoldDB" id="A0ABD1KAZ3"/>
<proteinExistence type="inferred from homology"/>
<dbReference type="InterPro" id="IPR007084">
    <property type="entry name" value="BRICHOS_dom"/>
</dbReference>
<keyword evidence="8 16" id="KW-1133">Transmembrane helix</keyword>
<keyword evidence="10" id="KW-1015">Disulfide bond</keyword>
<evidence type="ECO:0000256" key="5">
    <source>
        <dbReference type="ARBA" id="ARBA00022685"/>
    </source>
</evidence>
<comment type="function">
    <text evidence="13">Negative regulator of amyloid-beta peptide production. May inhibit the processing of APP by blocking its access to alpha- and beta-secretase. Binding to the beta-secretase-cleaved APP C-terminal fragment is negligible, suggesting that ITM2C is a poor gamma-secretase cleavage inhibitor. May play a role in TNF-induced cell death and neuronal differentiation.</text>
</comment>
<dbReference type="GO" id="GO:0005886">
    <property type="term" value="C:plasma membrane"/>
    <property type="evidence" value="ECO:0007669"/>
    <property type="project" value="UniProtKB-SubCell"/>
</dbReference>
<evidence type="ECO:0000256" key="6">
    <source>
        <dbReference type="ARBA" id="ARBA00022692"/>
    </source>
</evidence>
<dbReference type="GO" id="GO:0005765">
    <property type="term" value="C:lysosomal membrane"/>
    <property type="evidence" value="ECO:0007669"/>
    <property type="project" value="UniProtKB-SubCell"/>
</dbReference>
<keyword evidence="7 16" id="KW-0735">Signal-anchor</keyword>
<sequence>MVKISFQPFAGHKADKEEETQPAVLISQPHQQQVMKRSSVATLCCLTFALLVFTCSLLYACVYIYTHYIIPQVPSQSEFHCSVMYDDTMMAPLRTHTRAHTHARPHTHTHSLDEKVDIYLQDNYELISVPVPDFSNTHPAEIIHDFHRGLTAYHDMTLDKCYVSKLNTSVVMAPRNLWELLINVKRGSYLPQRYLLQEQMWVSGRVQDLQPLGPFIANLCSGKDTYTLRPRGNARRVYKRGADSCFGVHHFENTFVMETLICDSQ</sequence>
<dbReference type="PANTHER" id="PTHR10962">
    <property type="entry name" value="INTEGRAL TRANSMEMBRANE PROTEIN 2"/>
    <property type="match status" value="1"/>
</dbReference>
<evidence type="ECO:0000313" key="19">
    <source>
        <dbReference type="Proteomes" id="UP001591681"/>
    </source>
</evidence>
<comment type="caution">
    <text evidence="18">The sequence shown here is derived from an EMBL/GenBank/DDBJ whole genome shotgun (WGS) entry which is preliminary data.</text>
</comment>